<reference evidence="3 4" key="2">
    <citation type="journal article" date="2008" name="Nature">
        <title>The Phaeodactylum genome reveals the evolutionary history of diatom genomes.</title>
        <authorList>
            <person name="Bowler C."/>
            <person name="Allen A.E."/>
            <person name="Badger J.H."/>
            <person name="Grimwood J."/>
            <person name="Jabbari K."/>
            <person name="Kuo A."/>
            <person name="Maheswari U."/>
            <person name="Martens C."/>
            <person name="Maumus F."/>
            <person name="Otillar R.P."/>
            <person name="Rayko E."/>
            <person name="Salamov A."/>
            <person name="Vandepoele K."/>
            <person name="Beszteri B."/>
            <person name="Gruber A."/>
            <person name="Heijde M."/>
            <person name="Katinka M."/>
            <person name="Mock T."/>
            <person name="Valentin K."/>
            <person name="Verret F."/>
            <person name="Berges J.A."/>
            <person name="Brownlee C."/>
            <person name="Cadoret J.P."/>
            <person name="Chiovitti A."/>
            <person name="Choi C.J."/>
            <person name="Coesel S."/>
            <person name="De Martino A."/>
            <person name="Detter J.C."/>
            <person name="Durkin C."/>
            <person name="Falciatore A."/>
            <person name="Fournet J."/>
            <person name="Haruta M."/>
            <person name="Huysman M.J."/>
            <person name="Jenkins B.D."/>
            <person name="Jiroutova K."/>
            <person name="Jorgensen R.E."/>
            <person name="Joubert Y."/>
            <person name="Kaplan A."/>
            <person name="Kroger N."/>
            <person name="Kroth P.G."/>
            <person name="La Roche J."/>
            <person name="Lindquist E."/>
            <person name="Lommer M."/>
            <person name="Martin-Jezequel V."/>
            <person name="Lopez P.J."/>
            <person name="Lucas S."/>
            <person name="Mangogna M."/>
            <person name="McGinnis K."/>
            <person name="Medlin L.K."/>
            <person name="Montsant A."/>
            <person name="Oudot-Le Secq M.P."/>
            <person name="Napoli C."/>
            <person name="Obornik M."/>
            <person name="Parker M.S."/>
            <person name="Petit J.L."/>
            <person name="Porcel B.M."/>
            <person name="Poulsen N."/>
            <person name="Robison M."/>
            <person name="Rychlewski L."/>
            <person name="Rynearson T.A."/>
            <person name="Schmutz J."/>
            <person name="Shapiro H."/>
            <person name="Siaut M."/>
            <person name="Stanley M."/>
            <person name="Sussman M.R."/>
            <person name="Taylor A.R."/>
            <person name="Vardi A."/>
            <person name="von Dassow P."/>
            <person name="Vyverman W."/>
            <person name="Willis A."/>
            <person name="Wyrwicz L.S."/>
            <person name="Rokhsar D.S."/>
            <person name="Weissenbach J."/>
            <person name="Armbrust E.V."/>
            <person name="Green B.R."/>
            <person name="Van de Peer Y."/>
            <person name="Grigoriev I.V."/>
        </authorList>
    </citation>
    <scope>NUCLEOTIDE SEQUENCE [LARGE SCALE GENOMIC DNA]</scope>
    <source>
        <strain evidence="3 4">CCMP1335</strain>
    </source>
</reference>
<dbReference type="AlphaFoldDB" id="B8C162"/>
<dbReference type="GeneID" id="7442087"/>
<dbReference type="KEGG" id="tps:THAPSDRAFT_4186"/>
<dbReference type="HOGENOM" id="CLU_761845_0_0_1"/>
<dbReference type="Proteomes" id="UP000001449">
    <property type="component" value="Chromosome 4"/>
</dbReference>
<feature type="signal peptide" evidence="2">
    <location>
        <begin position="1"/>
        <end position="25"/>
    </location>
</feature>
<feature type="chain" id="PRO_5002868906" evidence="2">
    <location>
        <begin position="26"/>
        <end position="364"/>
    </location>
</feature>
<keyword evidence="2" id="KW-0732">Signal</keyword>
<feature type="compositionally biased region" description="Polar residues" evidence="1">
    <location>
        <begin position="129"/>
        <end position="140"/>
    </location>
</feature>
<keyword evidence="4" id="KW-1185">Reference proteome</keyword>
<feature type="region of interest" description="Disordered" evidence="1">
    <location>
        <begin position="118"/>
        <end position="140"/>
    </location>
</feature>
<reference evidence="3 4" key="1">
    <citation type="journal article" date="2004" name="Science">
        <title>The genome of the diatom Thalassiosira pseudonana: ecology, evolution, and metabolism.</title>
        <authorList>
            <person name="Armbrust E.V."/>
            <person name="Berges J.A."/>
            <person name="Bowler C."/>
            <person name="Green B.R."/>
            <person name="Martinez D."/>
            <person name="Putnam N.H."/>
            <person name="Zhou S."/>
            <person name="Allen A.E."/>
            <person name="Apt K.E."/>
            <person name="Bechner M."/>
            <person name="Brzezinski M.A."/>
            <person name="Chaal B.K."/>
            <person name="Chiovitti A."/>
            <person name="Davis A.K."/>
            <person name="Demarest M.S."/>
            <person name="Detter J.C."/>
            <person name="Glavina T."/>
            <person name="Goodstein D."/>
            <person name="Hadi M.Z."/>
            <person name="Hellsten U."/>
            <person name="Hildebrand M."/>
            <person name="Jenkins B.D."/>
            <person name="Jurka J."/>
            <person name="Kapitonov V.V."/>
            <person name="Kroger N."/>
            <person name="Lau W.W."/>
            <person name="Lane T.W."/>
            <person name="Larimer F.W."/>
            <person name="Lippmeier J.C."/>
            <person name="Lucas S."/>
            <person name="Medina M."/>
            <person name="Montsant A."/>
            <person name="Obornik M."/>
            <person name="Parker M.S."/>
            <person name="Palenik B."/>
            <person name="Pazour G.J."/>
            <person name="Richardson P.M."/>
            <person name="Rynearson T.A."/>
            <person name="Saito M.A."/>
            <person name="Schwartz D.C."/>
            <person name="Thamatrakoln K."/>
            <person name="Valentin K."/>
            <person name="Vardi A."/>
            <person name="Wilkerson F.P."/>
            <person name="Rokhsar D.S."/>
        </authorList>
    </citation>
    <scope>NUCLEOTIDE SEQUENCE [LARGE SCALE GENOMIC DNA]</scope>
    <source>
        <strain evidence="3 4">CCMP1335</strain>
    </source>
</reference>
<dbReference type="EMBL" id="CM000641">
    <property type="protein sequence ID" value="EED93184.1"/>
    <property type="molecule type" value="Genomic_DNA"/>
</dbReference>
<organism evidence="3 4">
    <name type="scientific">Thalassiosira pseudonana</name>
    <name type="common">Marine diatom</name>
    <name type="synonym">Cyclotella nana</name>
    <dbReference type="NCBI Taxonomy" id="35128"/>
    <lineage>
        <taxon>Eukaryota</taxon>
        <taxon>Sar</taxon>
        <taxon>Stramenopiles</taxon>
        <taxon>Ochrophyta</taxon>
        <taxon>Bacillariophyta</taxon>
        <taxon>Coscinodiscophyceae</taxon>
        <taxon>Thalassiosirophycidae</taxon>
        <taxon>Thalassiosirales</taxon>
        <taxon>Thalassiosiraceae</taxon>
        <taxon>Thalassiosira</taxon>
    </lineage>
</organism>
<feature type="compositionally biased region" description="Acidic residues" evidence="1">
    <location>
        <begin position="82"/>
        <end position="95"/>
    </location>
</feature>
<evidence type="ECO:0000256" key="1">
    <source>
        <dbReference type="SAM" id="MobiDB-lite"/>
    </source>
</evidence>
<accession>B8C162</accession>
<dbReference type="eggNOG" id="ENOG502S72C">
    <property type="taxonomic scope" value="Eukaryota"/>
</dbReference>
<dbReference type="RefSeq" id="XP_002289647.1">
    <property type="nucleotide sequence ID" value="XM_002289611.1"/>
</dbReference>
<feature type="compositionally biased region" description="Basic residues" evidence="1">
    <location>
        <begin position="60"/>
        <end position="76"/>
    </location>
</feature>
<dbReference type="InParanoid" id="B8C162"/>
<gene>
    <name evidence="3" type="ORF">THAPSDRAFT_4186</name>
</gene>
<sequence length="364" mass="40543">MPTIRSDHILCTIAVLLVSIGNNSCTPFVGANAPSTPPSLFGRGSNEDVPILNNIFGSRKQNRSSRNNNRRRRNLRKHDTDDGGYDVNESDDDDTIPFFLDQSDNIDFREQYEYDRMKRRRQRRKQQHNECNNSNTNNPLNAIRQWTHTKTGIRIPNVNVYFDPITILKLRKSWNGIIPGSIIRVGADFETHHRLVGGVWRLRACLEDKFIGGRFIIKGKRNGDEGVLLEYSKSWLFAGAGSLATRFNLNAQYDIKTNRCSARFGFRSENMGTVGSFVSSRGVFGGMGGGGGRQSFTIVPILPLDGRDGNVKLEVKTSIELPEPEIVVGMDLDRVSAGGSSSVAMGVGGDVDMEIEELNLIVDF</sequence>
<evidence type="ECO:0000313" key="3">
    <source>
        <dbReference type="EMBL" id="EED93184.1"/>
    </source>
</evidence>
<evidence type="ECO:0000256" key="2">
    <source>
        <dbReference type="SAM" id="SignalP"/>
    </source>
</evidence>
<evidence type="ECO:0000313" key="4">
    <source>
        <dbReference type="Proteomes" id="UP000001449"/>
    </source>
</evidence>
<name>B8C162_THAPS</name>
<protein>
    <submittedName>
        <fullName evidence="3">Uncharacterized protein</fullName>
    </submittedName>
</protein>
<proteinExistence type="predicted"/>
<dbReference type="PaxDb" id="35128-Thaps4186"/>
<feature type="region of interest" description="Disordered" evidence="1">
    <location>
        <begin position="56"/>
        <end position="97"/>
    </location>
</feature>